<dbReference type="GO" id="GO:0005886">
    <property type="term" value="C:plasma membrane"/>
    <property type="evidence" value="ECO:0007669"/>
    <property type="project" value="UniProtKB-SubCell"/>
</dbReference>
<evidence type="ECO:0000256" key="2">
    <source>
        <dbReference type="ARBA" id="ARBA00022475"/>
    </source>
</evidence>
<feature type="transmembrane region" description="Helical" evidence="6">
    <location>
        <begin position="155"/>
        <end position="174"/>
    </location>
</feature>
<dbReference type="AlphaFoldDB" id="A0A212J0N3"/>
<evidence type="ECO:0000256" key="4">
    <source>
        <dbReference type="ARBA" id="ARBA00022989"/>
    </source>
</evidence>
<dbReference type="PANTHER" id="PTHR32322">
    <property type="entry name" value="INNER MEMBRANE TRANSPORTER"/>
    <property type="match status" value="1"/>
</dbReference>
<proteinExistence type="predicted"/>
<feature type="transmembrane region" description="Helical" evidence="6">
    <location>
        <begin position="99"/>
        <end position="119"/>
    </location>
</feature>
<feature type="transmembrane region" description="Helical" evidence="6">
    <location>
        <begin position="186"/>
        <end position="209"/>
    </location>
</feature>
<accession>A0A212J0N3</accession>
<dbReference type="SUPFAM" id="SSF103481">
    <property type="entry name" value="Multidrug resistance efflux transporter EmrE"/>
    <property type="match status" value="2"/>
</dbReference>
<evidence type="ECO:0000256" key="6">
    <source>
        <dbReference type="SAM" id="Phobius"/>
    </source>
</evidence>
<feature type="domain" description="EamA" evidence="7">
    <location>
        <begin position="6"/>
        <end position="142"/>
    </location>
</feature>
<reference evidence="8" key="1">
    <citation type="submission" date="2016-04" db="EMBL/GenBank/DDBJ databases">
        <authorList>
            <person name="Evans L.H."/>
            <person name="Alamgir A."/>
            <person name="Owens N."/>
            <person name="Weber N.D."/>
            <person name="Virtaneva K."/>
            <person name="Barbian K."/>
            <person name="Babar A."/>
            <person name="Rosenke K."/>
        </authorList>
    </citation>
    <scope>NUCLEOTIDE SEQUENCE</scope>
    <source>
        <strain evidence="8">86-1</strain>
    </source>
</reference>
<keyword evidence="5 6" id="KW-0472">Membrane</keyword>
<feature type="transmembrane region" description="Helical" evidence="6">
    <location>
        <begin position="271"/>
        <end position="290"/>
    </location>
</feature>
<keyword evidence="4 6" id="KW-1133">Transmembrane helix</keyword>
<name>A0A212J0N3_9BACT</name>
<feature type="transmembrane region" description="Helical" evidence="6">
    <location>
        <begin position="215"/>
        <end position="237"/>
    </location>
</feature>
<feature type="domain" description="EamA" evidence="7">
    <location>
        <begin position="156"/>
        <end position="286"/>
    </location>
</feature>
<gene>
    <name evidence="8" type="ORF">KL86DYS1_10750</name>
</gene>
<dbReference type="InterPro" id="IPR050638">
    <property type="entry name" value="AA-Vitamin_Transporters"/>
</dbReference>
<evidence type="ECO:0000259" key="7">
    <source>
        <dbReference type="Pfam" id="PF00892"/>
    </source>
</evidence>
<evidence type="ECO:0000256" key="1">
    <source>
        <dbReference type="ARBA" id="ARBA00004651"/>
    </source>
</evidence>
<feature type="transmembrane region" description="Helical" evidence="6">
    <location>
        <begin position="37"/>
        <end position="57"/>
    </location>
</feature>
<dbReference type="InterPro" id="IPR000620">
    <property type="entry name" value="EamA_dom"/>
</dbReference>
<keyword evidence="3 6" id="KW-0812">Transmembrane</keyword>
<feature type="transmembrane region" description="Helical" evidence="6">
    <location>
        <begin position="128"/>
        <end position="149"/>
    </location>
</feature>
<dbReference type="PANTHER" id="PTHR32322:SF18">
    <property type="entry name" value="S-ADENOSYLMETHIONINE_S-ADENOSYLHOMOCYSTEINE TRANSPORTER"/>
    <property type="match status" value="1"/>
</dbReference>
<feature type="transmembrane region" description="Helical" evidence="6">
    <location>
        <begin position="7"/>
        <end position="25"/>
    </location>
</feature>
<feature type="transmembrane region" description="Helical" evidence="6">
    <location>
        <begin position="69"/>
        <end position="87"/>
    </location>
</feature>
<protein>
    <recommendedName>
        <fullName evidence="7">EamA domain-containing protein</fullName>
    </recommendedName>
</protein>
<keyword evidence="2" id="KW-1003">Cell membrane</keyword>
<dbReference type="EMBL" id="FLUM01000001">
    <property type="protein sequence ID" value="SBV92987.1"/>
    <property type="molecule type" value="Genomic_DNA"/>
</dbReference>
<comment type="subcellular location">
    <subcellularLocation>
        <location evidence="1">Cell membrane</location>
        <topology evidence="1">Multi-pass membrane protein</topology>
    </subcellularLocation>
</comment>
<dbReference type="Pfam" id="PF00892">
    <property type="entry name" value="EamA"/>
    <property type="match status" value="2"/>
</dbReference>
<feature type="transmembrane region" description="Helical" evidence="6">
    <location>
        <begin position="249"/>
        <end position="265"/>
    </location>
</feature>
<dbReference type="InterPro" id="IPR037185">
    <property type="entry name" value="EmrE-like"/>
</dbReference>
<evidence type="ECO:0000313" key="8">
    <source>
        <dbReference type="EMBL" id="SBV92987.1"/>
    </source>
</evidence>
<evidence type="ECO:0000256" key="3">
    <source>
        <dbReference type="ARBA" id="ARBA00022692"/>
    </source>
</evidence>
<dbReference type="RefSeq" id="WP_296938639.1">
    <property type="nucleotide sequence ID" value="NZ_LT599032.1"/>
</dbReference>
<evidence type="ECO:0000256" key="5">
    <source>
        <dbReference type="ARBA" id="ARBA00023136"/>
    </source>
</evidence>
<sequence>MQDNNKALIYGSIAVLSWSTVATMFKMALKYFSHFEMLLVASFTALLIFSIAMTILKKWTDLQTLPAKQWGWFALVGLLNPVAYYLVLFKSYALLPAQVAQPINYAWPIVLLVLLAIIARQPIPKMKYIGMALSLGGVALISLGSGGISGQSLPIAGLLLAFLSAFLWATYWIVNNQNKKVDGIVALFLSFLFGSVYLLIGALFVGVNLNSVPGILSSIYVGAFEMGIPFIFFGLAIRKTNNPALVNQMCYLSPFISLFLIHLVLGEQIYVTTYLGLFLIVFGIVFNEYLTKYFRKKAID</sequence>
<organism evidence="8">
    <name type="scientific">uncultured Dysgonomonas sp</name>
    <dbReference type="NCBI Taxonomy" id="206096"/>
    <lineage>
        <taxon>Bacteria</taxon>
        <taxon>Pseudomonadati</taxon>
        <taxon>Bacteroidota</taxon>
        <taxon>Bacteroidia</taxon>
        <taxon>Bacteroidales</taxon>
        <taxon>Dysgonomonadaceae</taxon>
        <taxon>Dysgonomonas</taxon>
        <taxon>environmental samples</taxon>
    </lineage>
</organism>